<keyword evidence="4" id="KW-1185">Reference proteome</keyword>
<dbReference type="SMART" id="SM00225">
    <property type="entry name" value="BTB"/>
    <property type="match status" value="1"/>
</dbReference>
<feature type="compositionally biased region" description="Low complexity" evidence="1">
    <location>
        <begin position="800"/>
        <end position="811"/>
    </location>
</feature>
<accession>A0ABQ9E5B0</accession>
<dbReference type="InterPro" id="IPR000210">
    <property type="entry name" value="BTB/POZ_dom"/>
</dbReference>
<feature type="compositionally biased region" description="Basic and acidic residues" evidence="1">
    <location>
        <begin position="751"/>
        <end position="762"/>
    </location>
</feature>
<proteinExistence type="predicted"/>
<dbReference type="EMBL" id="JARBDR010000921">
    <property type="protein sequence ID" value="KAJ8299072.1"/>
    <property type="molecule type" value="Genomic_DNA"/>
</dbReference>
<dbReference type="Proteomes" id="UP001217089">
    <property type="component" value="Unassembled WGS sequence"/>
</dbReference>
<evidence type="ECO:0000259" key="2">
    <source>
        <dbReference type="PROSITE" id="PS50097"/>
    </source>
</evidence>
<evidence type="ECO:0000313" key="4">
    <source>
        <dbReference type="Proteomes" id="UP001217089"/>
    </source>
</evidence>
<evidence type="ECO:0000313" key="3">
    <source>
        <dbReference type="EMBL" id="KAJ8299072.1"/>
    </source>
</evidence>
<dbReference type="InterPro" id="IPR032718">
    <property type="entry name" value="PGBD4_Znf_C"/>
</dbReference>
<feature type="compositionally biased region" description="Low complexity" evidence="1">
    <location>
        <begin position="653"/>
        <end position="686"/>
    </location>
</feature>
<name>A0ABQ9E5B0_TEGGR</name>
<dbReference type="Gene3D" id="3.30.710.10">
    <property type="entry name" value="Potassium Channel Kv1.1, Chain A"/>
    <property type="match status" value="1"/>
</dbReference>
<feature type="region of interest" description="Disordered" evidence="1">
    <location>
        <begin position="507"/>
        <end position="596"/>
    </location>
</feature>
<organism evidence="3 4">
    <name type="scientific">Tegillarca granosa</name>
    <name type="common">Malaysian cockle</name>
    <name type="synonym">Anadara granosa</name>
    <dbReference type="NCBI Taxonomy" id="220873"/>
    <lineage>
        <taxon>Eukaryota</taxon>
        <taxon>Metazoa</taxon>
        <taxon>Spiralia</taxon>
        <taxon>Lophotrochozoa</taxon>
        <taxon>Mollusca</taxon>
        <taxon>Bivalvia</taxon>
        <taxon>Autobranchia</taxon>
        <taxon>Pteriomorphia</taxon>
        <taxon>Arcoida</taxon>
        <taxon>Arcoidea</taxon>
        <taxon>Arcidae</taxon>
        <taxon>Tegillarca</taxon>
    </lineage>
</organism>
<comment type="caution">
    <text evidence="3">The sequence shown here is derived from an EMBL/GenBank/DDBJ whole genome shotgun (WGS) entry which is preliminary data.</text>
</comment>
<dbReference type="Pfam" id="PF00651">
    <property type="entry name" value="BTB"/>
    <property type="match status" value="1"/>
</dbReference>
<feature type="compositionally biased region" description="Polar residues" evidence="1">
    <location>
        <begin position="717"/>
        <end position="736"/>
    </location>
</feature>
<dbReference type="InterPro" id="IPR011333">
    <property type="entry name" value="SKP1/BTB/POZ_sf"/>
</dbReference>
<dbReference type="Pfam" id="PF13842">
    <property type="entry name" value="zf-Tnp_2"/>
    <property type="match status" value="3"/>
</dbReference>
<gene>
    <name evidence="3" type="ORF">KUTeg_023132</name>
</gene>
<feature type="compositionally biased region" description="Polar residues" evidence="1">
    <location>
        <begin position="770"/>
        <end position="787"/>
    </location>
</feature>
<protein>
    <recommendedName>
        <fullName evidence="2">BTB domain-containing protein</fullName>
    </recommendedName>
</protein>
<evidence type="ECO:0000256" key="1">
    <source>
        <dbReference type="SAM" id="MobiDB-lite"/>
    </source>
</evidence>
<feature type="compositionally biased region" description="Polar residues" evidence="1">
    <location>
        <begin position="527"/>
        <end position="536"/>
    </location>
</feature>
<feature type="region of interest" description="Disordered" evidence="1">
    <location>
        <begin position="886"/>
        <end position="911"/>
    </location>
</feature>
<feature type="region of interest" description="Disordered" evidence="1">
    <location>
        <begin position="649"/>
        <end position="849"/>
    </location>
</feature>
<feature type="compositionally biased region" description="Low complexity" evidence="1">
    <location>
        <begin position="580"/>
        <end position="591"/>
    </location>
</feature>
<reference evidence="3 4" key="1">
    <citation type="submission" date="2022-12" db="EMBL/GenBank/DDBJ databases">
        <title>Chromosome-level genome of Tegillarca granosa.</title>
        <authorList>
            <person name="Kim J."/>
        </authorList>
    </citation>
    <scope>NUCLEOTIDE SEQUENCE [LARGE SCALE GENOMIC DNA]</scope>
    <source>
        <strain evidence="3">Teg-2019</strain>
        <tissue evidence="3">Adductor muscle</tissue>
    </source>
</reference>
<dbReference type="PROSITE" id="PS50097">
    <property type="entry name" value="BTB"/>
    <property type="match status" value="1"/>
</dbReference>
<feature type="domain" description="BTB" evidence="2">
    <location>
        <begin position="370"/>
        <end position="436"/>
    </location>
</feature>
<feature type="compositionally biased region" description="Basic and acidic residues" evidence="1">
    <location>
        <begin position="706"/>
        <end position="716"/>
    </location>
</feature>
<sequence>MFLYFIIYQPTTEFVSTKVFNLKKETIRMPVFLNLPSSKPQHRLIRIYPNDNGRKKCCVYCQFHKIKTASGHPSQTIFKCELCNVPLCKTKRMCFTLYHQEFESMSSVDPYTLADSFPKAPVYVASISDGTTDHLLIRVDSKDKTKRKLCTFCQLRKIKSGNPPKTPRSYFKCATCDVPLCIYTDGTSEHVLIRIDPNDKTKQKPCAFCQYKKVRTGKMFKTPRSYFKCVQCNVAFTIQHSVIRVDPVDRTRQKTCAWCKMLNIRTTKSGVTPRTYYQCNVCNVPLCINEKNCFSLYHQKIMGDNSSLEVVEDPFEVRNFSFGQLSTEHKMIRVDENDKNKKRTCVLCQYHKIRTGSGKIPASYYQCEKCAVPLCISDRNCFAHRVVLVAACPMLQSMENASFGSHLEVRLAAEIKQDSVNTFLQYLYEGFMMLTEENVRDVEKIAKLLQVENIITCCSDFDKCLRTKQGMPPHSSQYKYNYHDQVEFRHVRTTDLQKTFHERMMKRASEMSRPASPGHKRPRMHKSANSDLSNYGANRMDDSSAMSQGYHGHTMSGPGSGGSGGDTWERIPKLNPGFQSSRSSSFSRSSSADPGVVEIREDSVEIIQTEQPEPGHGQSEPKSKSVAISVAGQMNNEYDLQIVNVSAGDTESKTGTKTSSTSSRAPITVSPLSVHSDSSSSPIIKDNSSHHPPPPKLERGGQSTQSRDENRRRSDYHLQTSQNRSDSDMYSHSPSRQRIEEQKRQSYSQRSESDIYSEDKGSHRQPYPVTMSSAGMSKQFTSGSVQSKPFAAGSVMQANSPMSSPGSSHKSATSSNQERQESSEMPLGQMSSGVDKLEQQTSSSADLTPDLSIVKIESANNSNMDDTGGLDMYVDMPDQSMISHMQGDEEVPDDHSDYEQPSGDWGQEDMSNEGSNISGDQSMYMGNMKGRSMPCHKDWNIDNSLQASSLKCIPTNAENISNSQRDFQQESDFHTFLSQHRLVNTEFEKQKLCFYCQKNKLRTKSGYNVLTRHMCETCQVPLCRGKYTERSCFYLYHLHIFQNASDYHI</sequence>
<dbReference type="SUPFAM" id="SSF54695">
    <property type="entry name" value="POZ domain"/>
    <property type="match status" value="1"/>
</dbReference>